<dbReference type="NCBIfam" id="TIGR00074">
    <property type="entry name" value="hypC_hupF"/>
    <property type="match status" value="1"/>
</dbReference>
<dbReference type="Pfam" id="PF01455">
    <property type="entry name" value="HupF_HypC"/>
    <property type="match status" value="1"/>
</dbReference>
<dbReference type="SUPFAM" id="SSF159127">
    <property type="entry name" value="HupF/HypC-like"/>
    <property type="match status" value="1"/>
</dbReference>
<dbReference type="KEGG" id="mmob:F6R98_21285"/>
<name>A0A5Q0BNV0_9GAMM</name>
<dbReference type="InParanoid" id="A0A5Q0BNV0"/>
<accession>A0A5Q0BNV0</accession>
<keyword evidence="3" id="KW-1185">Reference proteome</keyword>
<reference evidence="2 3" key="1">
    <citation type="submission" date="2019-09" db="EMBL/GenBank/DDBJ databases">
        <title>Ecophysiology of the spiral-shaped methanotroph Methylospira mobilis as revealed by the complete genome sequence.</title>
        <authorList>
            <person name="Oshkin I.Y."/>
            <person name="Dedysh S.N."/>
            <person name="Miroshnikov K."/>
            <person name="Danilova O.V."/>
            <person name="Hakobyan A."/>
            <person name="Liesack W."/>
        </authorList>
    </citation>
    <scope>NUCLEOTIDE SEQUENCE [LARGE SCALE GENOMIC DNA]</scope>
    <source>
        <strain evidence="2 3">Shm1</strain>
    </source>
</reference>
<dbReference type="GO" id="GO:0005506">
    <property type="term" value="F:iron ion binding"/>
    <property type="evidence" value="ECO:0007669"/>
    <property type="project" value="TreeGrafter"/>
</dbReference>
<dbReference type="FunFam" id="2.30.30.140:FF:000022">
    <property type="entry name" value="Hydrogenase assembly chaperone HybG"/>
    <property type="match status" value="1"/>
</dbReference>
<evidence type="ECO:0000256" key="1">
    <source>
        <dbReference type="ARBA" id="ARBA00006018"/>
    </source>
</evidence>
<organism evidence="2 3">
    <name type="scientific">Candidatus Methylospira mobilis</name>
    <dbReference type="NCBI Taxonomy" id="1808979"/>
    <lineage>
        <taxon>Bacteria</taxon>
        <taxon>Pseudomonadati</taxon>
        <taxon>Pseudomonadota</taxon>
        <taxon>Gammaproteobacteria</taxon>
        <taxon>Methylococcales</taxon>
        <taxon>Methylococcaceae</taxon>
        <taxon>Candidatus Methylospira</taxon>
    </lineage>
</organism>
<dbReference type="GO" id="GO:0051604">
    <property type="term" value="P:protein maturation"/>
    <property type="evidence" value="ECO:0007669"/>
    <property type="project" value="TreeGrafter"/>
</dbReference>
<dbReference type="InterPro" id="IPR001109">
    <property type="entry name" value="Hydrogenase_HupF/HypC"/>
</dbReference>
<dbReference type="FunCoup" id="A0A5Q0BNV0">
    <property type="interactions" value="82"/>
</dbReference>
<dbReference type="RefSeq" id="WP_153250817.1">
    <property type="nucleotide sequence ID" value="NZ_CP044205.1"/>
</dbReference>
<evidence type="ECO:0000313" key="3">
    <source>
        <dbReference type="Proteomes" id="UP000325755"/>
    </source>
</evidence>
<dbReference type="OrthoDB" id="9806017at2"/>
<proteinExistence type="inferred from homology"/>
<sequence>MCLAVPGQILSIEHADDLLLRAGRVSFSGIVKEINLAYVPEAQLGDYVIVHAGFALSVLDEDEALKTLEAIAALDAAE</sequence>
<evidence type="ECO:0000313" key="2">
    <source>
        <dbReference type="EMBL" id="QFY44852.1"/>
    </source>
</evidence>
<dbReference type="EMBL" id="CP044205">
    <property type="protein sequence ID" value="QFY44852.1"/>
    <property type="molecule type" value="Genomic_DNA"/>
</dbReference>
<gene>
    <name evidence="2" type="ORF">F6R98_21285</name>
</gene>
<protein>
    <submittedName>
        <fullName evidence="2">HypC/HybG/HupF family hydrogenase formation chaperone</fullName>
    </submittedName>
</protein>
<dbReference type="PRINTS" id="PR00445">
    <property type="entry name" value="HUPFHYPC"/>
</dbReference>
<dbReference type="InterPro" id="IPR019812">
    <property type="entry name" value="Hydgase_assmbl_chp_CS"/>
</dbReference>
<dbReference type="PANTHER" id="PTHR35177:SF2">
    <property type="entry name" value="HYDROGENASE MATURATION FACTOR HYBG"/>
    <property type="match status" value="1"/>
</dbReference>
<dbReference type="PROSITE" id="PS01097">
    <property type="entry name" value="HUPF_HYPC"/>
    <property type="match status" value="1"/>
</dbReference>
<dbReference type="Proteomes" id="UP000325755">
    <property type="component" value="Chromosome"/>
</dbReference>
<dbReference type="GO" id="GO:1902670">
    <property type="term" value="F:carbon dioxide binding"/>
    <property type="evidence" value="ECO:0007669"/>
    <property type="project" value="TreeGrafter"/>
</dbReference>
<dbReference type="Gene3D" id="2.30.30.140">
    <property type="match status" value="1"/>
</dbReference>
<dbReference type="AlphaFoldDB" id="A0A5Q0BNV0"/>
<comment type="similarity">
    <text evidence="1">Belongs to the HupF/HypC family.</text>
</comment>
<dbReference type="PANTHER" id="PTHR35177">
    <property type="entry name" value="HYDROGENASE MATURATION FACTOR HYBG"/>
    <property type="match status" value="1"/>
</dbReference>